<evidence type="ECO:0000313" key="1">
    <source>
        <dbReference type="EMBL" id="GIG93676.1"/>
    </source>
</evidence>
<comment type="caution">
    <text evidence="1">The sequence shown here is derived from an EMBL/GenBank/DDBJ whole genome shotgun (WGS) entry which is preliminary data.</text>
</comment>
<sequence length="136" mass="15068">MAAGQPGFDTAMRQVGELQVDVAHLERVSEYLRVLQDQIPHVRQTVQSAHEVVDSGGQHRHSALGSFNIDEVNHPEMDGLVRRLRRTHDAVAGNLADLESCLRDTAQAVAAIAKLYDTVEERNRLAAADVLKRLPR</sequence>
<accession>A0ABQ4EHG4</accession>
<reference evidence="1 2" key="1">
    <citation type="submission" date="2021-01" db="EMBL/GenBank/DDBJ databases">
        <title>Whole genome shotgun sequence of Plantactinospora mayteni NBRC 109088.</title>
        <authorList>
            <person name="Komaki H."/>
            <person name="Tamura T."/>
        </authorList>
    </citation>
    <scope>NUCLEOTIDE SEQUENCE [LARGE SCALE GENOMIC DNA]</scope>
    <source>
        <strain evidence="1 2">NBRC 109088</strain>
    </source>
</reference>
<proteinExistence type="predicted"/>
<name>A0ABQ4EHG4_9ACTN</name>
<evidence type="ECO:0000313" key="2">
    <source>
        <dbReference type="Proteomes" id="UP000621500"/>
    </source>
</evidence>
<dbReference type="RefSeq" id="WP_203855350.1">
    <property type="nucleotide sequence ID" value="NZ_BAAAZQ010000003.1"/>
</dbReference>
<protein>
    <submittedName>
        <fullName evidence="1">Uncharacterized protein</fullName>
    </submittedName>
</protein>
<keyword evidence="2" id="KW-1185">Reference proteome</keyword>
<dbReference type="EMBL" id="BONX01000002">
    <property type="protein sequence ID" value="GIG93676.1"/>
    <property type="molecule type" value="Genomic_DNA"/>
</dbReference>
<organism evidence="1 2">
    <name type="scientific">Plantactinospora mayteni</name>
    <dbReference type="NCBI Taxonomy" id="566021"/>
    <lineage>
        <taxon>Bacteria</taxon>
        <taxon>Bacillati</taxon>
        <taxon>Actinomycetota</taxon>
        <taxon>Actinomycetes</taxon>
        <taxon>Micromonosporales</taxon>
        <taxon>Micromonosporaceae</taxon>
        <taxon>Plantactinospora</taxon>
    </lineage>
</organism>
<gene>
    <name evidence="1" type="ORF">Pma05_02490</name>
</gene>
<dbReference type="Proteomes" id="UP000621500">
    <property type="component" value="Unassembled WGS sequence"/>
</dbReference>